<dbReference type="InterPro" id="IPR012999">
    <property type="entry name" value="Pyr_OxRdtase_I_AS"/>
</dbReference>
<evidence type="ECO:0000259" key="11">
    <source>
        <dbReference type="Pfam" id="PF07992"/>
    </source>
</evidence>
<dbReference type="HOGENOM" id="CLU_016755_0_3_2"/>
<proteinExistence type="inferred from homology"/>
<comment type="similarity">
    <text evidence="2 9">Belongs to the class-I pyridine nucleotide-disulfide oxidoreductase family.</text>
</comment>
<keyword evidence="8 9" id="KW-0676">Redox-active center</keyword>
<keyword evidence="3 9" id="KW-0285">Flavoprotein</keyword>
<dbReference type="InterPro" id="IPR050151">
    <property type="entry name" value="Class-I_Pyr_Nuc-Dis_Oxidored"/>
</dbReference>
<dbReference type="PANTHER" id="PTHR22912:SF151">
    <property type="entry name" value="DIHYDROLIPOYL DEHYDROGENASE, MITOCHONDRIAL"/>
    <property type="match status" value="1"/>
</dbReference>
<dbReference type="PRINTS" id="PR00411">
    <property type="entry name" value="PNDRDTASEI"/>
</dbReference>
<sequence>MPKSIIFLMKVAVIGSGPAGIDASLELAKNNKVILVEKEERLGGTCVLYGCIPSKAMLHPIHLASELEKLGKSIVFDLGELRKLGQEASFRLSKGVEYMLEDNGVEVIYGIASLRSGQLNVNNETLQADYIVLATGTYREVVKGIIYSEDLPYLDKDFQSVVIVGGDVGGVEFGWMLRKLGKEVVLIDKQSSLLPYLDKEVSNAITNYFSKIGVKLYLNRSVKEMKEREVVLENGERLTADVVYMTFGRKPSIQGFEEVNHNPFVTVDEYLRTSISNVFAAGDIIGTHTAHEAMYAGKVAAINVMGGKKVFNKQGIPKVVYTHPTIAYVGSMEGKCAKINLAEIGRAITEKETDGFLKICVKDDKIVGAQAFMKDAEEVISLISFLIRYNIKVSEIKDYVAPHPSYIEAITELISRL</sequence>
<evidence type="ECO:0000256" key="8">
    <source>
        <dbReference type="ARBA" id="ARBA00023284"/>
    </source>
</evidence>
<dbReference type="Pfam" id="PF07992">
    <property type="entry name" value="Pyr_redox_2"/>
    <property type="match status" value="1"/>
</dbReference>
<gene>
    <name evidence="12" type="ordered locus">M1425_2745</name>
</gene>
<dbReference type="KEGG" id="sia:M1425_2745"/>
<comment type="cofactor">
    <cofactor evidence="1">
        <name>FAD</name>
        <dbReference type="ChEBI" id="CHEBI:57692"/>
    </cofactor>
</comment>
<keyword evidence="7" id="KW-1015">Disulfide bond</keyword>
<dbReference type="InterPro" id="IPR023753">
    <property type="entry name" value="FAD/NAD-binding_dom"/>
</dbReference>
<dbReference type="AlphaFoldDB" id="C3MTF9"/>
<organism evidence="12 13">
    <name type="scientific">Saccharolobus islandicus (strain M.14.25 / Kamchatka #1)</name>
    <name type="common">Sulfolobus islandicus</name>
    <dbReference type="NCBI Taxonomy" id="427317"/>
    <lineage>
        <taxon>Archaea</taxon>
        <taxon>Thermoproteota</taxon>
        <taxon>Thermoprotei</taxon>
        <taxon>Sulfolobales</taxon>
        <taxon>Sulfolobaceae</taxon>
        <taxon>Saccharolobus</taxon>
    </lineage>
</organism>
<dbReference type="Gene3D" id="3.50.50.60">
    <property type="entry name" value="FAD/NAD(P)-binding domain"/>
    <property type="match status" value="2"/>
</dbReference>
<evidence type="ECO:0000259" key="10">
    <source>
        <dbReference type="Pfam" id="PF02852"/>
    </source>
</evidence>
<evidence type="ECO:0000256" key="5">
    <source>
        <dbReference type="ARBA" id="ARBA00023002"/>
    </source>
</evidence>
<dbReference type="InterPro" id="IPR004099">
    <property type="entry name" value="Pyr_nucl-diS_OxRdtase_dimer"/>
</dbReference>
<protein>
    <submittedName>
        <fullName evidence="12">FAD-dependent pyridine nucleotide-disulphide oxidoreductase</fullName>
    </submittedName>
</protein>
<dbReference type="EMBL" id="CP001400">
    <property type="protein sequence ID" value="ACP39452.1"/>
    <property type="molecule type" value="Genomic_DNA"/>
</dbReference>
<accession>C3MTF9</accession>
<dbReference type="SUPFAM" id="SSF51905">
    <property type="entry name" value="FAD/NAD(P)-binding domain"/>
    <property type="match status" value="1"/>
</dbReference>
<evidence type="ECO:0000313" key="13">
    <source>
        <dbReference type="Proteomes" id="UP000001350"/>
    </source>
</evidence>
<dbReference type="PROSITE" id="PS00076">
    <property type="entry name" value="PYRIDINE_REDOX_1"/>
    <property type="match status" value="1"/>
</dbReference>
<dbReference type="PRINTS" id="PR00368">
    <property type="entry name" value="FADPNR"/>
</dbReference>
<dbReference type="Pfam" id="PF02852">
    <property type="entry name" value="Pyr_redox_dim"/>
    <property type="match status" value="1"/>
</dbReference>
<evidence type="ECO:0000256" key="4">
    <source>
        <dbReference type="ARBA" id="ARBA00022827"/>
    </source>
</evidence>
<evidence type="ECO:0000256" key="3">
    <source>
        <dbReference type="ARBA" id="ARBA00022630"/>
    </source>
</evidence>
<reference evidence="12 13" key="1">
    <citation type="journal article" date="2009" name="Proc. Natl. Acad. Sci. U.S.A.">
        <title>Biogeography of the Sulfolobus islandicus pan-genome.</title>
        <authorList>
            <person name="Reno M.L."/>
            <person name="Held N.L."/>
            <person name="Fields C.J."/>
            <person name="Burke P.V."/>
            <person name="Whitaker R.J."/>
        </authorList>
    </citation>
    <scope>NUCLEOTIDE SEQUENCE [LARGE SCALE GENOMIC DNA]</scope>
    <source>
        <strain evidence="13">M.14.25 / Kamchatka #1</strain>
    </source>
</reference>
<evidence type="ECO:0000256" key="2">
    <source>
        <dbReference type="ARBA" id="ARBA00007532"/>
    </source>
</evidence>
<keyword evidence="5 9" id="KW-0560">Oxidoreductase</keyword>
<feature type="domain" description="Pyridine nucleotide-disulphide oxidoreductase dimerisation" evidence="10">
    <location>
        <begin position="316"/>
        <end position="413"/>
    </location>
</feature>
<dbReference type="GO" id="GO:0050660">
    <property type="term" value="F:flavin adenine dinucleotide binding"/>
    <property type="evidence" value="ECO:0007669"/>
    <property type="project" value="TreeGrafter"/>
</dbReference>
<dbReference type="InterPro" id="IPR016156">
    <property type="entry name" value="FAD/NAD-linked_Rdtase_dimer_sf"/>
</dbReference>
<feature type="domain" description="FAD/NAD(P)-binding" evidence="11">
    <location>
        <begin position="9"/>
        <end position="297"/>
    </location>
</feature>
<dbReference type="Gene3D" id="3.30.390.30">
    <property type="match status" value="1"/>
</dbReference>
<dbReference type="Proteomes" id="UP000001350">
    <property type="component" value="Chromosome"/>
</dbReference>
<dbReference type="GO" id="GO:0006103">
    <property type="term" value="P:2-oxoglutarate metabolic process"/>
    <property type="evidence" value="ECO:0007669"/>
    <property type="project" value="TreeGrafter"/>
</dbReference>
<name>C3MTF9_SACI4</name>
<keyword evidence="6" id="KW-0520">NAD</keyword>
<dbReference type="InterPro" id="IPR036188">
    <property type="entry name" value="FAD/NAD-bd_sf"/>
</dbReference>
<keyword evidence="4 9" id="KW-0274">FAD</keyword>
<dbReference type="SUPFAM" id="SSF55424">
    <property type="entry name" value="FAD/NAD-linked reductases, dimerisation (C-terminal) domain"/>
    <property type="match status" value="1"/>
</dbReference>
<evidence type="ECO:0000256" key="7">
    <source>
        <dbReference type="ARBA" id="ARBA00023157"/>
    </source>
</evidence>
<dbReference type="PANTHER" id="PTHR22912">
    <property type="entry name" value="DISULFIDE OXIDOREDUCTASE"/>
    <property type="match status" value="1"/>
</dbReference>
<evidence type="ECO:0000256" key="1">
    <source>
        <dbReference type="ARBA" id="ARBA00001974"/>
    </source>
</evidence>
<evidence type="ECO:0000256" key="9">
    <source>
        <dbReference type="RuleBase" id="RU003691"/>
    </source>
</evidence>
<evidence type="ECO:0000313" key="12">
    <source>
        <dbReference type="EMBL" id="ACP39452.1"/>
    </source>
</evidence>
<evidence type="ECO:0000256" key="6">
    <source>
        <dbReference type="ARBA" id="ARBA00023027"/>
    </source>
</evidence>
<dbReference type="GO" id="GO:0004148">
    <property type="term" value="F:dihydrolipoyl dehydrogenase (NADH) activity"/>
    <property type="evidence" value="ECO:0007669"/>
    <property type="project" value="TreeGrafter"/>
</dbReference>